<name>A0A8D4VP78_9GAMM</name>
<dbReference type="Proteomes" id="UP000824988">
    <property type="component" value="Chromosome"/>
</dbReference>
<evidence type="ECO:0008006" key="3">
    <source>
        <dbReference type="Google" id="ProtNLM"/>
    </source>
</evidence>
<evidence type="ECO:0000313" key="1">
    <source>
        <dbReference type="EMBL" id="BBL71523.1"/>
    </source>
</evidence>
<proteinExistence type="predicted"/>
<dbReference type="RefSeq" id="WP_221047020.1">
    <property type="nucleotide sequence ID" value="NZ_AP019782.1"/>
</dbReference>
<evidence type="ECO:0000313" key="2">
    <source>
        <dbReference type="Proteomes" id="UP000824988"/>
    </source>
</evidence>
<gene>
    <name evidence="1" type="ORF">MoryE10_21290</name>
</gene>
<dbReference type="KEGG" id="moz:MoryE10_21290"/>
<keyword evidence="2" id="KW-1185">Reference proteome</keyword>
<organism evidence="1 2">
    <name type="scientific">Methylogaea oryzae</name>
    <dbReference type="NCBI Taxonomy" id="1295382"/>
    <lineage>
        <taxon>Bacteria</taxon>
        <taxon>Pseudomonadati</taxon>
        <taxon>Pseudomonadota</taxon>
        <taxon>Gammaproteobacteria</taxon>
        <taxon>Methylococcales</taxon>
        <taxon>Methylococcaceae</taxon>
        <taxon>Methylogaea</taxon>
    </lineage>
</organism>
<dbReference type="EMBL" id="AP019782">
    <property type="protein sequence ID" value="BBL71523.1"/>
    <property type="molecule type" value="Genomic_DNA"/>
</dbReference>
<protein>
    <recommendedName>
        <fullName evidence="3">Solute-binding protein family 3/N-terminal domain-containing protein</fullName>
    </recommendedName>
</protein>
<sequence>MTPTAAENRAWDCLRRGASAAAWLALLCLTLSRDIRAEAFSVAFQSTATPPIWGPELPGDGMGGEIVKLLSEAADVRYSIDYIPVARFRRSAASYIVGDPAILTTKKSRFVFPIALFNSSLFYYKPHQAKPLRPQLQDLSGSRLGVLRGTVEDSNYFTSHGIRVEESDSIESLLRMLRKNRIDVCILIRLAGVYEIERIFLDDKNNFAEVAIPGTTRPIAIMLDADTAEGRAVAERYRAVMDKVLMSREYRDIIEKYYGDWGVPGNWFDALKEFEKSYAAGAAD</sequence>
<dbReference type="AlphaFoldDB" id="A0A8D4VP78"/>
<accession>A0A8D4VP78</accession>
<reference evidence="1" key="1">
    <citation type="submission" date="2019-06" db="EMBL/GenBank/DDBJ databases">
        <title>Complete genome sequence of Methylogaea oryzae strain JCM16910.</title>
        <authorList>
            <person name="Asakawa S."/>
        </authorList>
    </citation>
    <scope>NUCLEOTIDE SEQUENCE</scope>
    <source>
        <strain evidence="1">E10</strain>
    </source>
</reference>